<dbReference type="InterPro" id="IPR006600">
    <property type="entry name" value="HTH_CenpB_DNA-bd_dom"/>
</dbReference>
<dbReference type="PANTHER" id="PTHR19303">
    <property type="entry name" value="TRANSPOSON"/>
    <property type="match status" value="1"/>
</dbReference>
<accession>A0A5S6QAI5</accession>
<evidence type="ECO:0000256" key="1">
    <source>
        <dbReference type="ARBA" id="ARBA00023125"/>
    </source>
</evidence>
<sequence length="346" mass="39633">MVSQGWLHKFKKRHGIRAHELQGEQLSADEPSANNFKEELAAFLKEGDHDKDFVYNADETGLNWKALPSRSLIARSPKRRKERVTVMVCANALGTNRIPLYLIGRAKTPRSFKNTKKPLVEYGYQRMAWIAVQLFKDWFIKIFIPEVMQLKKTGRTLPEIAFSDNAPAHPSAKYLNMVDEFVTVKFLPPNVTALIQPMDQGVIGTLKRHYRKQLLRQLLLAEDNTVQTVMSFYKKINVRDCCYMAAQSWSFLTQSTLRNSWNKILVGRRPSVGFVANEADQVMEEIIHSMTMTSICDECDKPDVERWMACDSEDQGQHLMNAEEIIAFISIHAADTEEEADGNEMD</sequence>
<evidence type="ECO:0000313" key="3">
    <source>
        <dbReference type="Proteomes" id="UP000046395"/>
    </source>
</evidence>
<dbReference type="WBParaSite" id="TMUE_1000004203.1">
    <property type="protein sequence ID" value="TMUE_1000004203.1"/>
    <property type="gene ID" value="WBGene00298879"/>
</dbReference>
<protein>
    <submittedName>
        <fullName evidence="4">HTH CENPB-type domain-containing protein</fullName>
    </submittedName>
</protein>
<name>A0A5S6QAI5_TRIMR</name>
<dbReference type="InterPro" id="IPR050863">
    <property type="entry name" value="CenT-Element_Derived"/>
</dbReference>
<dbReference type="GO" id="GO:0005634">
    <property type="term" value="C:nucleus"/>
    <property type="evidence" value="ECO:0007669"/>
    <property type="project" value="TreeGrafter"/>
</dbReference>
<proteinExistence type="predicted"/>
<keyword evidence="1" id="KW-0238">DNA-binding</keyword>
<dbReference type="AlphaFoldDB" id="A0A5S6QAI5"/>
<keyword evidence="3" id="KW-1185">Reference proteome</keyword>
<dbReference type="Proteomes" id="UP000046395">
    <property type="component" value="Unassembled WGS sequence"/>
</dbReference>
<reference evidence="4" key="1">
    <citation type="submission" date="2019-12" db="UniProtKB">
        <authorList>
            <consortium name="WormBaseParasite"/>
        </authorList>
    </citation>
    <scope>IDENTIFICATION</scope>
</reference>
<dbReference type="Pfam" id="PF03184">
    <property type="entry name" value="DDE_1"/>
    <property type="match status" value="1"/>
</dbReference>
<evidence type="ECO:0000259" key="2">
    <source>
        <dbReference type="PROSITE" id="PS51253"/>
    </source>
</evidence>
<dbReference type="InterPro" id="IPR004875">
    <property type="entry name" value="DDE_SF_endonuclease_dom"/>
</dbReference>
<dbReference type="PANTHER" id="PTHR19303:SF16">
    <property type="entry name" value="JERKY PROTEIN HOMOLOG-LIKE"/>
    <property type="match status" value="1"/>
</dbReference>
<dbReference type="PROSITE" id="PS51253">
    <property type="entry name" value="HTH_CENPB"/>
    <property type="match status" value="1"/>
</dbReference>
<evidence type="ECO:0000313" key="4">
    <source>
        <dbReference type="WBParaSite" id="TMUE_1000004203.1"/>
    </source>
</evidence>
<organism evidence="3 4">
    <name type="scientific">Trichuris muris</name>
    <name type="common">Mouse whipworm</name>
    <dbReference type="NCBI Taxonomy" id="70415"/>
    <lineage>
        <taxon>Eukaryota</taxon>
        <taxon>Metazoa</taxon>
        <taxon>Ecdysozoa</taxon>
        <taxon>Nematoda</taxon>
        <taxon>Enoplea</taxon>
        <taxon>Dorylaimia</taxon>
        <taxon>Trichinellida</taxon>
        <taxon>Trichuridae</taxon>
        <taxon>Trichuris</taxon>
    </lineage>
</organism>
<feature type="domain" description="HTH CENPB-type" evidence="2">
    <location>
        <begin position="1"/>
        <end position="20"/>
    </location>
</feature>
<dbReference type="STRING" id="70415.A0A5S6QAI5"/>
<dbReference type="GO" id="GO:0003677">
    <property type="term" value="F:DNA binding"/>
    <property type="evidence" value="ECO:0007669"/>
    <property type="project" value="UniProtKB-KW"/>
</dbReference>